<dbReference type="Gramene" id="KCW78442">
    <property type="protein sequence ID" value="KCW78442"/>
    <property type="gene ID" value="EUGRSUZ_D02597"/>
</dbReference>
<dbReference type="EMBL" id="KK198756">
    <property type="protein sequence ID" value="KCW78442.1"/>
    <property type="molecule type" value="Genomic_DNA"/>
</dbReference>
<proteinExistence type="predicted"/>
<dbReference type="InParanoid" id="A0A059CJ96"/>
<protein>
    <submittedName>
        <fullName evidence="2">Uncharacterized protein</fullName>
    </submittedName>
</protein>
<dbReference type="AlphaFoldDB" id="A0A059CJ96"/>
<gene>
    <name evidence="2" type="ORF">EUGRSUZ_D02597</name>
</gene>
<reference evidence="2" key="1">
    <citation type="submission" date="2013-07" db="EMBL/GenBank/DDBJ databases">
        <title>The genome of Eucalyptus grandis.</title>
        <authorList>
            <person name="Schmutz J."/>
            <person name="Hayes R."/>
            <person name="Myburg A."/>
            <person name="Tuskan G."/>
            <person name="Grattapaglia D."/>
            <person name="Rokhsar D.S."/>
        </authorList>
    </citation>
    <scope>NUCLEOTIDE SEQUENCE</scope>
    <source>
        <tissue evidence="2">Leaf extractions</tissue>
    </source>
</reference>
<organism evidence="2">
    <name type="scientific">Eucalyptus grandis</name>
    <name type="common">Flooded gum</name>
    <dbReference type="NCBI Taxonomy" id="71139"/>
    <lineage>
        <taxon>Eukaryota</taxon>
        <taxon>Viridiplantae</taxon>
        <taxon>Streptophyta</taxon>
        <taxon>Embryophyta</taxon>
        <taxon>Tracheophyta</taxon>
        <taxon>Spermatophyta</taxon>
        <taxon>Magnoliopsida</taxon>
        <taxon>eudicotyledons</taxon>
        <taxon>Gunneridae</taxon>
        <taxon>Pentapetalae</taxon>
        <taxon>rosids</taxon>
        <taxon>malvids</taxon>
        <taxon>Myrtales</taxon>
        <taxon>Myrtaceae</taxon>
        <taxon>Myrtoideae</taxon>
        <taxon>Eucalypteae</taxon>
        <taxon>Eucalyptus</taxon>
    </lineage>
</organism>
<evidence type="ECO:0000256" key="1">
    <source>
        <dbReference type="SAM" id="MobiDB-lite"/>
    </source>
</evidence>
<feature type="region of interest" description="Disordered" evidence="1">
    <location>
        <begin position="1"/>
        <end position="119"/>
    </location>
</feature>
<sequence>MSAPPKADLRRNSSTSAKILAPSIAPNRTLAHSGCVPTPIRTNETTSGPDPIRPDLAGSKMKRAQSSETRPQKRDPSQRHTHFHKATHERDTAPPRRDRAHKRDGQRERRRGRPERQTA</sequence>
<evidence type="ECO:0000313" key="2">
    <source>
        <dbReference type="EMBL" id="KCW78442.1"/>
    </source>
</evidence>
<feature type="compositionally biased region" description="Basic and acidic residues" evidence="1">
    <location>
        <begin position="86"/>
        <end position="107"/>
    </location>
</feature>
<accession>A0A059CJ96</accession>
<name>A0A059CJ96_EUCGR</name>